<keyword evidence="2" id="KW-1185">Reference proteome</keyword>
<gene>
    <name evidence="1" type="ORF">BO85DRAFT_415682</name>
</gene>
<evidence type="ECO:0000313" key="2">
    <source>
        <dbReference type="Proteomes" id="UP000249526"/>
    </source>
</evidence>
<name>A0A8G1VQ48_9EURO</name>
<dbReference type="RefSeq" id="XP_025518304.1">
    <property type="nucleotide sequence ID" value="XM_025657707.1"/>
</dbReference>
<dbReference type="Proteomes" id="UP000249526">
    <property type="component" value="Unassembled WGS sequence"/>
</dbReference>
<reference evidence="1 2" key="1">
    <citation type="submission" date="2018-02" db="EMBL/GenBank/DDBJ databases">
        <title>The genomes of Aspergillus section Nigri reveals drivers in fungal speciation.</title>
        <authorList>
            <consortium name="DOE Joint Genome Institute"/>
            <person name="Vesth T.C."/>
            <person name="Nybo J."/>
            <person name="Theobald S."/>
            <person name="Brandl J."/>
            <person name="Frisvad J.C."/>
            <person name="Nielsen K.F."/>
            <person name="Lyhne E.K."/>
            <person name="Kogle M.E."/>
            <person name="Kuo A."/>
            <person name="Riley R."/>
            <person name="Clum A."/>
            <person name="Nolan M."/>
            <person name="Lipzen A."/>
            <person name="Salamov A."/>
            <person name="Henrissat B."/>
            <person name="Wiebenga A."/>
            <person name="De vries R.P."/>
            <person name="Grigoriev I.V."/>
            <person name="Mortensen U.H."/>
            <person name="Andersen M.R."/>
            <person name="Baker S.E."/>
        </authorList>
    </citation>
    <scope>NUCLEOTIDE SEQUENCE [LARGE SCALE GENOMIC DNA]</scope>
    <source>
        <strain evidence="1 2">CBS 112811</strain>
    </source>
</reference>
<dbReference type="EMBL" id="KZ825057">
    <property type="protein sequence ID" value="RAH60382.1"/>
    <property type="molecule type" value="Genomic_DNA"/>
</dbReference>
<accession>A0A8G1VQ48</accession>
<protein>
    <submittedName>
        <fullName evidence="1">F-box domain protein</fullName>
    </submittedName>
</protein>
<dbReference type="AlphaFoldDB" id="A0A8G1VQ48"/>
<dbReference type="GeneID" id="37161109"/>
<evidence type="ECO:0000313" key="1">
    <source>
        <dbReference type="EMBL" id="RAH60382.1"/>
    </source>
</evidence>
<sequence>MSLPHSPLESLPNELLDQIISELSASPPSRSRVHKPPCMRITTSRTRDLKNLARTSSRLLELVRPHLFAHACFDIKDVADFVSFITSLDLGRYVISIVAKGMDSPDHREDPYWWRPVLDSLDPLRIIVIAPPPFLAAMLDTRIMDGHSWAFEVPFQVLQLEQNSRVCRPPLLSETKHPARLLETRVWSSFAFNESSSLRAYNHYEYFMFQVPSLFNKWGTVASTQLFSERLDLSRSLKSFTSFNYTAVFPFYNHVKLVLDAIELMTNLRSLSIQLAPSPNDKITEMEQRGSMDPSDPWMEIATGYSLIAHTVRKMGALDSLVEFRTPDYEFDALRSELSTILGDVLDSSGWVHDGRGTWTKVPSNGEDDRLGSPTTTSDELGFTISGTTFVRETQIYSTPCIHLNLRLHLNHLTNSASLYTDALQSYAFFPPFSPVKNIMSINAYIGDAEPAPPILAHTMLQSGPSAENKHKQDQQHSAEQSWNISHDVQKGLQDSPDSVFRSGIVIGFSRLRDAHKETSDEDEYIGRLPRHLLTTHLLHQHQHDTHQPKTYIIHPANFSAFTPQRLLTSLLNKQQLPLSRTQAITLLDSVQLFPVYDFNAAAQAIHEIALTISSASRETTPHQQHIIIITGLDTLTEGVIRASNPLRGSAMLTSVLRTLTQLTRTHGSNLSVMLVNTSGLGKVVSSQSGGVGVEVDTNATGGVYEMDDGEGIQSAFRAHSGEMFPSLLMRTLDQGIDSHLLVSSIGRVPVVEVIKDRVGGNVGRWCVWEGEV</sequence>
<proteinExistence type="predicted"/>
<organism evidence="1 2">
    <name type="scientific">Aspergillus piperis CBS 112811</name>
    <dbReference type="NCBI Taxonomy" id="1448313"/>
    <lineage>
        <taxon>Eukaryota</taxon>
        <taxon>Fungi</taxon>
        <taxon>Dikarya</taxon>
        <taxon>Ascomycota</taxon>
        <taxon>Pezizomycotina</taxon>
        <taxon>Eurotiomycetes</taxon>
        <taxon>Eurotiomycetidae</taxon>
        <taxon>Eurotiales</taxon>
        <taxon>Aspergillaceae</taxon>
        <taxon>Aspergillus</taxon>
        <taxon>Aspergillus subgen. Circumdati</taxon>
    </lineage>
</organism>